<accession>A0A165R3S1</accession>
<evidence type="ECO:0000259" key="1">
    <source>
        <dbReference type="PROSITE" id="PS50011"/>
    </source>
</evidence>
<dbReference type="OrthoDB" id="2722301at2759"/>
<dbReference type="GO" id="GO:0005737">
    <property type="term" value="C:cytoplasm"/>
    <property type="evidence" value="ECO:0007669"/>
    <property type="project" value="TreeGrafter"/>
</dbReference>
<sequence>MIGLDIHGRQVCFKATRRDSMEYQILAHLISSHLRSNPRNHTIPVNFIPAGDFIFMVMPCWGTFWTWPGFDSMSSRLKAGAQLIEGLVFMHKNGVSHGDIQEGNIVWNHEEYRAIAPDGTAYQRTNFDFRMAYIDFGSSTLFKPNQSPLIHTSKAPPVTLIAPELEKEGTWYDAFAADVYSLGMTLREELRNALTGWGRESYRVADVARETPQWYHQLLETMIDSDPQRRPTAKEALTYICHMAARV</sequence>
<dbReference type="InParanoid" id="A0A165R3S1"/>
<dbReference type="Pfam" id="PF00069">
    <property type="entry name" value="Pkinase"/>
    <property type="match status" value="1"/>
</dbReference>
<dbReference type="InterPro" id="IPR000719">
    <property type="entry name" value="Prot_kinase_dom"/>
</dbReference>
<keyword evidence="2" id="KW-0808">Transferase</keyword>
<protein>
    <submittedName>
        <fullName evidence="2">Kinase-like protein</fullName>
    </submittedName>
</protein>
<evidence type="ECO:0000313" key="2">
    <source>
        <dbReference type="EMBL" id="KZT23264.1"/>
    </source>
</evidence>
<dbReference type="GO" id="GO:0005634">
    <property type="term" value="C:nucleus"/>
    <property type="evidence" value="ECO:0007669"/>
    <property type="project" value="TreeGrafter"/>
</dbReference>
<dbReference type="InterPro" id="IPR011009">
    <property type="entry name" value="Kinase-like_dom_sf"/>
</dbReference>
<dbReference type="GO" id="GO:0005524">
    <property type="term" value="F:ATP binding"/>
    <property type="evidence" value="ECO:0007669"/>
    <property type="project" value="InterPro"/>
</dbReference>
<dbReference type="Gene3D" id="1.10.510.10">
    <property type="entry name" value="Transferase(Phosphotransferase) domain 1"/>
    <property type="match status" value="1"/>
</dbReference>
<organism evidence="2 3">
    <name type="scientific">Neolentinus lepideus HHB14362 ss-1</name>
    <dbReference type="NCBI Taxonomy" id="1314782"/>
    <lineage>
        <taxon>Eukaryota</taxon>
        <taxon>Fungi</taxon>
        <taxon>Dikarya</taxon>
        <taxon>Basidiomycota</taxon>
        <taxon>Agaricomycotina</taxon>
        <taxon>Agaricomycetes</taxon>
        <taxon>Gloeophyllales</taxon>
        <taxon>Gloeophyllaceae</taxon>
        <taxon>Neolentinus</taxon>
    </lineage>
</organism>
<dbReference type="GO" id="GO:0004674">
    <property type="term" value="F:protein serine/threonine kinase activity"/>
    <property type="evidence" value="ECO:0007669"/>
    <property type="project" value="TreeGrafter"/>
</dbReference>
<gene>
    <name evidence="2" type="ORF">NEOLEDRAFT_1136558</name>
</gene>
<dbReference type="SMART" id="SM00220">
    <property type="entry name" value="S_TKc"/>
    <property type="match status" value="1"/>
</dbReference>
<proteinExistence type="predicted"/>
<dbReference type="PROSITE" id="PS50011">
    <property type="entry name" value="PROTEIN_KINASE_DOM"/>
    <property type="match status" value="1"/>
</dbReference>
<keyword evidence="2" id="KW-0418">Kinase</keyword>
<dbReference type="GO" id="GO:0044773">
    <property type="term" value="P:mitotic DNA damage checkpoint signaling"/>
    <property type="evidence" value="ECO:0007669"/>
    <property type="project" value="TreeGrafter"/>
</dbReference>
<dbReference type="EMBL" id="KV425586">
    <property type="protein sequence ID" value="KZT23264.1"/>
    <property type="molecule type" value="Genomic_DNA"/>
</dbReference>
<keyword evidence="3" id="KW-1185">Reference proteome</keyword>
<dbReference type="PANTHER" id="PTHR44167:SF24">
    <property type="entry name" value="SERINE_THREONINE-PROTEIN KINASE CHK2"/>
    <property type="match status" value="1"/>
</dbReference>
<dbReference type="AlphaFoldDB" id="A0A165R3S1"/>
<dbReference type="STRING" id="1314782.A0A165R3S1"/>
<reference evidence="2 3" key="1">
    <citation type="journal article" date="2016" name="Mol. Biol. Evol.">
        <title>Comparative Genomics of Early-Diverging Mushroom-Forming Fungi Provides Insights into the Origins of Lignocellulose Decay Capabilities.</title>
        <authorList>
            <person name="Nagy L.G."/>
            <person name="Riley R."/>
            <person name="Tritt A."/>
            <person name="Adam C."/>
            <person name="Daum C."/>
            <person name="Floudas D."/>
            <person name="Sun H."/>
            <person name="Yadav J.S."/>
            <person name="Pangilinan J."/>
            <person name="Larsson K.H."/>
            <person name="Matsuura K."/>
            <person name="Barry K."/>
            <person name="Labutti K."/>
            <person name="Kuo R."/>
            <person name="Ohm R.A."/>
            <person name="Bhattacharya S.S."/>
            <person name="Shirouzu T."/>
            <person name="Yoshinaga Y."/>
            <person name="Martin F.M."/>
            <person name="Grigoriev I.V."/>
            <person name="Hibbett D.S."/>
        </authorList>
    </citation>
    <scope>NUCLEOTIDE SEQUENCE [LARGE SCALE GENOMIC DNA]</scope>
    <source>
        <strain evidence="2 3">HHB14362 ss-1</strain>
    </source>
</reference>
<feature type="domain" description="Protein kinase" evidence="1">
    <location>
        <begin position="1"/>
        <end position="245"/>
    </location>
</feature>
<dbReference type="SUPFAM" id="SSF56112">
    <property type="entry name" value="Protein kinase-like (PK-like)"/>
    <property type="match status" value="1"/>
</dbReference>
<dbReference type="Proteomes" id="UP000076761">
    <property type="component" value="Unassembled WGS sequence"/>
</dbReference>
<evidence type="ECO:0000313" key="3">
    <source>
        <dbReference type="Proteomes" id="UP000076761"/>
    </source>
</evidence>
<dbReference type="PANTHER" id="PTHR44167">
    <property type="entry name" value="OVARIAN-SPECIFIC SERINE/THREONINE-PROTEIN KINASE LOK-RELATED"/>
    <property type="match status" value="1"/>
</dbReference>
<name>A0A165R3S1_9AGAM</name>